<keyword evidence="2" id="KW-1185">Reference proteome</keyword>
<dbReference type="EMBL" id="AVOT02079139">
    <property type="protein sequence ID" value="MBW0566453.1"/>
    <property type="molecule type" value="Genomic_DNA"/>
</dbReference>
<dbReference type="AlphaFoldDB" id="A0A9Q3JNG3"/>
<name>A0A9Q3JNG3_9BASI</name>
<dbReference type="Proteomes" id="UP000765509">
    <property type="component" value="Unassembled WGS sequence"/>
</dbReference>
<accession>A0A9Q3JNG3</accession>
<comment type="caution">
    <text evidence="1">The sequence shown here is derived from an EMBL/GenBank/DDBJ whole genome shotgun (WGS) entry which is preliminary data.</text>
</comment>
<reference evidence="1" key="1">
    <citation type="submission" date="2021-03" db="EMBL/GenBank/DDBJ databases">
        <title>Draft genome sequence of rust myrtle Austropuccinia psidii MF-1, a brazilian biotype.</title>
        <authorList>
            <person name="Quecine M.C."/>
            <person name="Pachon D.M.R."/>
            <person name="Bonatelli M.L."/>
            <person name="Correr F.H."/>
            <person name="Franceschini L.M."/>
            <person name="Leite T.F."/>
            <person name="Margarido G.R.A."/>
            <person name="Almeida C.A."/>
            <person name="Ferrarezi J.A."/>
            <person name="Labate C.A."/>
        </authorList>
    </citation>
    <scope>NUCLEOTIDE SEQUENCE</scope>
    <source>
        <strain evidence="1">MF-1</strain>
    </source>
</reference>
<evidence type="ECO:0000313" key="1">
    <source>
        <dbReference type="EMBL" id="MBW0566453.1"/>
    </source>
</evidence>
<dbReference type="Pfam" id="PF02992">
    <property type="entry name" value="Transposase_21"/>
    <property type="match status" value="1"/>
</dbReference>
<gene>
    <name evidence="1" type="ORF">O181_106168</name>
</gene>
<organism evidence="1 2">
    <name type="scientific">Austropuccinia psidii MF-1</name>
    <dbReference type="NCBI Taxonomy" id="1389203"/>
    <lineage>
        <taxon>Eukaryota</taxon>
        <taxon>Fungi</taxon>
        <taxon>Dikarya</taxon>
        <taxon>Basidiomycota</taxon>
        <taxon>Pucciniomycotina</taxon>
        <taxon>Pucciniomycetes</taxon>
        <taxon>Pucciniales</taxon>
        <taxon>Sphaerophragmiaceae</taxon>
        <taxon>Austropuccinia</taxon>
    </lineage>
</organism>
<dbReference type="InterPro" id="IPR004242">
    <property type="entry name" value="Transposase_21"/>
</dbReference>
<protein>
    <submittedName>
        <fullName evidence="1">Uncharacterized protein</fullName>
    </submittedName>
</protein>
<sequence>MLSCLNLPPEVHMNPEKIHIPAIIPGPKEPNGKLLNYLLRPLVEELKELWKGIQFCPTGNSNSGETKGVAILTFIGDILAIRKIPGFISHSGSRFCSFFTIHKDHNEYIEKDIFPSRNLCSHKRYVDSWLNFSNST</sequence>
<proteinExistence type="predicted"/>
<evidence type="ECO:0000313" key="2">
    <source>
        <dbReference type="Proteomes" id="UP000765509"/>
    </source>
</evidence>
<dbReference type="OrthoDB" id="3269001at2759"/>